<name>X1BWC2_9ZZZZ</name>
<feature type="non-terminal residue" evidence="1">
    <location>
        <position position="1"/>
    </location>
</feature>
<protein>
    <submittedName>
        <fullName evidence="1">Uncharacterized protein</fullName>
    </submittedName>
</protein>
<dbReference type="AlphaFoldDB" id="X1BWC2"/>
<sequence length="57" mass="6706">LTEQIKDQRYDLCPPCEDKLFSSLSFLELIVGLPFKYKIEELDTAQELNQRDRSKEA</sequence>
<gene>
    <name evidence="1" type="ORF">S01H4_41557</name>
</gene>
<comment type="caution">
    <text evidence="1">The sequence shown here is derived from an EMBL/GenBank/DDBJ whole genome shotgun (WGS) entry which is preliminary data.</text>
</comment>
<reference evidence="1" key="1">
    <citation type="journal article" date="2014" name="Front. Microbiol.">
        <title>High frequency of phylogenetically diverse reductive dehalogenase-homologous genes in deep subseafloor sedimentary metagenomes.</title>
        <authorList>
            <person name="Kawai M."/>
            <person name="Futagami T."/>
            <person name="Toyoda A."/>
            <person name="Takaki Y."/>
            <person name="Nishi S."/>
            <person name="Hori S."/>
            <person name="Arai W."/>
            <person name="Tsubouchi T."/>
            <person name="Morono Y."/>
            <person name="Uchiyama I."/>
            <person name="Ito T."/>
            <person name="Fujiyama A."/>
            <person name="Inagaki F."/>
            <person name="Takami H."/>
        </authorList>
    </citation>
    <scope>NUCLEOTIDE SEQUENCE</scope>
    <source>
        <strain evidence="1">Expedition CK06-06</strain>
    </source>
</reference>
<dbReference type="EMBL" id="BART01022734">
    <property type="protein sequence ID" value="GAH00086.1"/>
    <property type="molecule type" value="Genomic_DNA"/>
</dbReference>
<proteinExistence type="predicted"/>
<organism evidence="1">
    <name type="scientific">marine sediment metagenome</name>
    <dbReference type="NCBI Taxonomy" id="412755"/>
    <lineage>
        <taxon>unclassified sequences</taxon>
        <taxon>metagenomes</taxon>
        <taxon>ecological metagenomes</taxon>
    </lineage>
</organism>
<evidence type="ECO:0000313" key="1">
    <source>
        <dbReference type="EMBL" id="GAH00086.1"/>
    </source>
</evidence>
<accession>X1BWC2</accession>